<feature type="repeat" description="RCC1" evidence="3">
    <location>
        <begin position="231"/>
        <end position="283"/>
    </location>
</feature>
<gene>
    <name evidence="7" type="ORF">BON22_1115</name>
    <name evidence="6" type="ORF">CYFA0S_18e01508g</name>
</gene>
<evidence type="ECO:0000313" key="8">
    <source>
        <dbReference type="Proteomes" id="UP000189513"/>
    </source>
</evidence>
<dbReference type="PROSITE" id="PS00625">
    <property type="entry name" value="RCC1_1"/>
    <property type="match status" value="1"/>
</dbReference>
<reference evidence="6" key="1">
    <citation type="journal article" date="2014" name="Genome Announc.">
        <title>Genome sequence of the yeast Cyberlindnera fabianii (Hansenula fabianii).</title>
        <authorList>
            <person name="Freel K.C."/>
            <person name="Sarilar V."/>
            <person name="Neuveglise C."/>
            <person name="Devillers H."/>
            <person name="Friedrich A."/>
            <person name="Schacherer J."/>
        </authorList>
    </citation>
    <scope>NUCLEOTIDE SEQUENCE</scope>
    <source>
        <strain evidence="6">YJS4271</strain>
    </source>
</reference>
<dbReference type="OMA" id="IFVWGTG"/>
<dbReference type="GO" id="GO:0005737">
    <property type="term" value="C:cytoplasm"/>
    <property type="evidence" value="ECO:0007669"/>
    <property type="project" value="TreeGrafter"/>
</dbReference>
<dbReference type="OrthoDB" id="61110at2759"/>
<evidence type="ECO:0000256" key="1">
    <source>
        <dbReference type="ARBA" id="ARBA00022658"/>
    </source>
</evidence>
<reference evidence="7" key="3">
    <citation type="submission" date="2017-01" db="EMBL/GenBank/DDBJ databases">
        <authorList>
            <person name="Mah S.A."/>
            <person name="Swanson W.J."/>
            <person name="Moy G.W."/>
            <person name="Vacquier V.D."/>
        </authorList>
    </citation>
    <scope>NUCLEOTIDE SEQUENCE [LARGE SCALE GENOMIC DNA]</scope>
    <source>
        <strain evidence="7">65</strain>
    </source>
</reference>
<dbReference type="VEuPathDB" id="FungiDB:BON22_1115"/>
<reference evidence="8" key="2">
    <citation type="journal article" date="2017" name="Genome Announc.">
        <title>Genome sequences of Cyberlindnera fabianii 65, Pichia kudriavzevii 129, and Saccharomyces cerevisiae 131 isolated from fermented masau fruits in Zimbabwe.</title>
        <authorList>
            <person name="van Rijswijck I.M.H."/>
            <person name="Derks M.F.L."/>
            <person name="Abee T."/>
            <person name="de Ridder D."/>
            <person name="Smid E.J."/>
        </authorList>
    </citation>
    <scope>NUCLEOTIDE SEQUENCE [LARGE SCALE GENOMIC DNA]</scope>
    <source>
        <strain evidence="8">65</strain>
    </source>
</reference>
<evidence type="ECO:0000313" key="7">
    <source>
        <dbReference type="EMBL" id="ONH69118.1"/>
    </source>
</evidence>
<dbReference type="EMBL" id="LK052903">
    <property type="protein sequence ID" value="CDR45422.1"/>
    <property type="molecule type" value="Genomic_DNA"/>
</dbReference>
<feature type="repeat" description="RCC1" evidence="3">
    <location>
        <begin position="340"/>
        <end position="403"/>
    </location>
</feature>
<feature type="repeat" description="RCC1" evidence="3">
    <location>
        <begin position="103"/>
        <end position="177"/>
    </location>
</feature>
<dbReference type="AlphaFoldDB" id="A0A061BC08"/>
<dbReference type="SUPFAM" id="SSF50985">
    <property type="entry name" value="RCC1/BLIP-II"/>
    <property type="match status" value="1"/>
</dbReference>
<organism evidence="6">
    <name type="scientific">Cyberlindnera fabianii</name>
    <name type="common">Yeast</name>
    <name type="synonym">Hansenula fabianii</name>
    <dbReference type="NCBI Taxonomy" id="36022"/>
    <lineage>
        <taxon>Eukaryota</taxon>
        <taxon>Fungi</taxon>
        <taxon>Dikarya</taxon>
        <taxon>Ascomycota</taxon>
        <taxon>Saccharomycotina</taxon>
        <taxon>Saccharomycetes</taxon>
        <taxon>Phaffomycetales</taxon>
        <taxon>Phaffomycetaceae</taxon>
        <taxon>Cyberlindnera</taxon>
    </lineage>
</organism>
<dbReference type="InterPro" id="IPR051553">
    <property type="entry name" value="Ran_GTPase-activating"/>
</dbReference>
<feature type="compositionally biased region" description="Basic and acidic residues" evidence="4">
    <location>
        <begin position="459"/>
        <end position="470"/>
    </location>
</feature>
<evidence type="ECO:0000313" key="6">
    <source>
        <dbReference type="EMBL" id="CDR45422.1"/>
    </source>
</evidence>
<dbReference type="InterPro" id="IPR000408">
    <property type="entry name" value="Reg_chr_condens"/>
</dbReference>
<proteinExistence type="predicted"/>
<sequence length="476" mass="51945">MAKLDRKRVADGDESRAAKRVRHTGRSVNSFRNLPKINEIPSAKTTKLDVFVWGTGSMCELGLGPDAKTKEVKRPRLNPFLKEKEIVDFTAGGMHTLALDSKGNVWSWGSNDSFVLGRDTSNAKEVLKDMDAEDSDDEDGDLNELESTPGIVEGLPKGAKIVQLCATDNLSAVLLDNGDVWAWGTFRCNEGILGYKHNILIQKTPAKVEEFKEITQLASGKDHILGLDIRGVVLAWGNGQQFQLGRRIMERSRLRTLEPREFGLAGVKYIASGEFHCFAITTEGKVLTWGLNQFGQCGISSDLEDGSIVTTPTEVEALSDKNIVQIAAGEHHTLALSQDGTVYTFGRYDMFEIGLSKDDLPEETFKDAHGKPRSVPVPTKLTKIPKVRSVAVGSHHSLAISEDGVVYSWGFGETYAVGLGPAGEDVETPTRIKNTATESHNILLASAGGQFSISGGVKLSDEEAEKREDKLEDEED</sequence>
<feature type="repeat" description="RCC1" evidence="3">
    <location>
        <begin position="178"/>
        <end position="230"/>
    </location>
</feature>
<dbReference type="Gene3D" id="2.130.10.30">
    <property type="entry name" value="Regulator of chromosome condensation 1/beta-lactamase-inhibitor protein II"/>
    <property type="match status" value="1"/>
</dbReference>
<dbReference type="Pfam" id="PF25390">
    <property type="entry name" value="WD40_RLD"/>
    <property type="match status" value="1"/>
</dbReference>
<dbReference type="STRING" id="36022.A0A061BC08"/>
<feature type="domain" description="RCC1-like" evidence="5">
    <location>
        <begin position="49"/>
        <end position="453"/>
    </location>
</feature>
<dbReference type="PROSITE" id="PS00626">
    <property type="entry name" value="RCC1_2"/>
    <property type="match status" value="3"/>
</dbReference>
<accession>A0A061BC08</accession>
<dbReference type="InterPro" id="IPR058923">
    <property type="entry name" value="RCC1-like_dom"/>
</dbReference>
<name>A0A061BC08_CYBFA</name>
<dbReference type="GO" id="GO:0005085">
    <property type="term" value="F:guanyl-nucleotide exchange factor activity"/>
    <property type="evidence" value="ECO:0007669"/>
    <property type="project" value="TreeGrafter"/>
</dbReference>
<dbReference type="PROSITE" id="PS50012">
    <property type="entry name" value="RCC1_3"/>
    <property type="match status" value="7"/>
</dbReference>
<dbReference type="PANTHER" id="PTHR45982">
    <property type="entry name" value="REGULATOR OF CHROMOSOME CONDENSATION"/>
    <property type="match status" value="1"/>
</dbReference>
<feature type="repeat" description="RCC1" evidence="3">
    <location>
        <begin position="284"/>
        <end position="339"/>
    </location>
</feature>
<dbReference type="PRINTS" id="PR00633">
    <property type="entry name" value="RCCNDNSATION"/>
</dbReference>
<evidence type="ECO:0000259" key="5">
    <source>
        <dbReference type="Pfam" id="PF25390"/>
    </source>
</evidence>
<feature type="repeat" description="RCC1" evidence="3">
    <location>
        <begin position="48"/>
        <end position="102"/>
    </location>
</feature>
<feature type="compositionally biased region" description="Basic and acidic residues" evidence="4">
    <location>
        <begin position="7"/>
        <end position="17"/>
    </location>
</feature>
<dbReference type="Proteomes" id="UP000189513">
    <property type="component" value="Unassembled WGS sequence"/>
</dbReference>
<evidence type="ECO:0000256" key="4">
    <source>
        <dbReference type="SAM" id="MobiDB-lite"/>
    </source>
</evidence>
<keyword evidence="8" id="KW-1185">Reference proteome</keyword>
<dbReference type="PANTHER" id="PTHR45982:SF1">
    <property type="entry name" value="REGULATOR OF CHROMOSOME CONDENSATION"/>
    <property type="match status" value="1"/>
</dbReference>
<evidence type="ECO:0000256" key="2">
    <source>
        <dbReference type="ARBA" id="ARBA00022737"/>
    </source>
</evidence>
<keyword evidence="2" id="KW-0677">Repeat</keyword>
<dbReference type="InterPro" id="IPR009091">
    <property type="entry name" value="RCC1/BLIP-II"/>
</dbReference>
<feature type="region of interest" description="Disordered" evidence="4">
    <location>
        <begin position="452"/>
        <end position="476"/>
    </location>
</feature>
<dbReference type="EMBL" id="MPUK01000002">
    <property type="protein sequence ID" value="ONH69118.1"/>
    <property type="molecule type" value="Genomic_DNA"/>
</dbReference>
<feature type="repeat" description="RCC1" evidence="3">
    <location>
        <begin position="404"/>
        <end position="458"/>
    </location>
</feature>
<feature type="region of interest" description="Disordered" evidence="4">
    <location>
        <begin position="1"/>
        <end position="22"/>
    </location>
</feature>
<protein>
    <submittedName>
        <fullName evidence="6">CYFA0S18e01508g1_1</fullName>
    </submittedName>
    <submittedName>
        <fullName evidence="7">Guanine nucleotide exchange factor SRM1</fullName>
    </submittedName>
</protein>
<keyword evidence="1" id="KW-0344">Guanine-nucleotide releasing factor</keyword>
<evidence type="ECO:0000256" key="3">
    <source>
        <dbReference type="PROSITE-ProRule" id="PRU00235"/>
    </source>
</evidence>